<dbReference type="GO" id="GO:0005524">
    <property type="term" value="F:ATP binding"/>
    <property type="evidence" value="ECO:0007669"/>
    <property type="project" value="UniProtKB-KW"/>
</dbReference>
<organism evidence="10 11">
    <name type="scientific">Piedraia hortae CBS 480.64</name>
    <dbReference type="NCBI Taxonomy" id="1314780"/>
    <lineage>
        <taxon>Eukaryota</taxon>
        <taxon>Fungi</taxon>
        <taxon>Dikarya</taxon>
        <taxon>Ascomycota</taxon>
        <taxon>Pezizomycotina</taxon>
        <taxon>Dothideomycetes</taxon>
        <taxon>Dothideomycetidae</taxon>
        <taxon>Capnodiales</taxon>
        <taxon>Piedraiaceae</taxon>
        <taxon>Piedraia</taxon>
    </lineage>
</organism>
<evidence type="ECO:0000256" key="6">
    <source>
        <dbReference type="ARBA" id="ARBA00022741"/>
    </source>
</evidence>
<dbReference type="PANTHER" id="PTHR12755:SF3">
    <property type="entry name" value="POLYNUCLEOTIDE 5'-HYDROXYL-KINASE NOL9"/>
    <property type="match status" value="1"/>
</dbReference>
<dbReference type="GO" id="GO:0051731">
    <property type="term" value="F:polynucleotide 5'-hydroxyl-kinase activity"/>
    <property type="evidence" value="ECO:0007669"/>
    <property type="project" value="InterPro"/>
</dbReference>
<evidence type="ECO:0000256" key="2">
    <source>
        <dbReference type="ARBA" id="ARBA00011003"/>
    </source>
</evidence>
<evidence type="ECO:0000256" key="7">
    <source>
        <dbReference type="ARBA" id="ARBA00022777"/>
    </source>
</evidence>
<reference evidence="10" key="1">
    <citation type="journal article" date="2020" name="Stud. Mycol.">
        <title>101 Dothideomycetes genomes: a test case for predicting lifestyles and emergence of pathogens.</title>
        <authorList>
            <person name="Haridas S."/>
            <person name="Albert R."/>
            <person name="Binder M."/>
            <person name="Bloem J."/>
            <person name="Labutti K."/>
            <person name="Salamov A."/>
            <person name="Andreopoulos B."/>
            <person name="Baker S."/>
            <person name="Barry K."/>
            <person name="Bills G."/>
            <person name="Bluhm B."/>
            <person name="Cannon C."/>
            <person name="Castanera R."/>
            <person name="Culley D."/>
            <person name="Daum C."/>
            <person name="Ezra D."/>
            <person name="Gonzalez J."/>
            <person name="Henrissat B."/>
            <person name="Kuo A."/>
            <person name="Liang C."/>
            <person name="Lipzen A."/>
            <person name="Lutzoni F."/>
            <person name="Magnuson J."/>
            <person name="Mondo S."/>
            <person name="Nolan M."/>
            <person name="Ohm R."/>
            <person name="Pangilinan J."/>
            <person name="Park H.-J."/>
            <person name="Ramirez L."/>
            <person name="Alfaro M."/>
            <person name="Sun H."/>
            <person name="Tritt A."/>
            <person name="Yoshinaga Y."/>
            <person name="Zwiers L.-H."/>
            <person name="Turgeon B."/>
            <person name="Goodwin S."/>
            <person name="Spatafora J."/>
            <person name="Crous P."/>
            <person name="Grigoriev I."/>
        </authorList>
    </citation>
    <scope>NUCLEOTIDE SEQUENCE</scope>
    <source>
        <strain evidence="10">CBS 480.64</strain>
    </source>
</reference>
<gene>
    <name evidence="10" type="ORF">K470DRAFT_260437</name>
</gene>
<evidence type="ECO:0000256" key="4">
    <source>
        <dbReference type="ARBA" id="ARBA00019824"/>
    </source>
</evidence>
<keyword evidence="5" id="KW-0808">Transferase</keyword>
<feature type="domain" description="Clp1 P-loop" evidence="9">
    <location>
        <begin position="194"/>
        <end position="356"/>
    </location>
</feature>
<keyword evidence="11" id="KW-1185">Reference proteome</keyword>
<dbReference type="AlphaFoldDB" id="A0A6A7BR99"/>
<evidence type="ECO:0000256" key="1">
    <source>
        <dbReference type="ARBA" id="ARBA00003798"/>
    </source>
</evidence>
<accession>A0A6A7BR99</accession>
<evidence type="ECO:0000256" key="5">
    <source>
        <dbReference type="ARBA" id="ARBA00022679"/>
    </source>
</evidence>
<evidence type="ECO:0000256" key="3">
    <source>
        <dbReference type="ARBA" id="ARBA00018706"/>
    </source>
</evidence>
<dbReference type="InterPro" id="IPR045116">
    <property type="entry name" value="Clp1/Grc3"/>
</dbReference>
<dbReference type="EMBL" id="MU006027">
    <property type="protein sequence ID" value="KAF2857786.1"/>
    <property type="molecule type" value="Genomic_DNA"/>
</dbReference>
<dbReference type="InterPro" id="IPR032319">
    <property type="entry name" value="CLP1_P"/>
</dbReference>
<dbReference type="Pfam" id="PF16575">
    <property type="entry name" value="CLP1_P"/>
    <property type="match status" value="1"/>
</dbReference>
<keyword evidence="8" id="KW-0067">ATP-binding</keyword>
<evidence type="ECO:0000259" key="9">
    <source>
        <dbReference type="Pfam" id="PF16575"/>
    </source>
</evidence>
<dbReference type="OrthoDB" id="4054781at2759"/>
<dbReference type="Proteomes" id="UP000799421">
    <property type="component" value="Unassembled WGS sequence"/>
</dbReference>
<dbReference type="GO" id="GO:0000448">
    <property type="term" value="P:cleavage in ITS2 between 5.8S rRNA and LSU-rRNA of tricistronic rRNA transcript (SSU-rRNA, 5.8S rRNA, LSU-rRNA)"/>
    <property type="evidence" value="ECO:0007669"/>
    <property type="project" value="TreeGrafter"/>
</dbReference>
<sequence>MPLASSVLPADQALTILDENDYVSDKSEDAIHISRLAVTLSSCRPESIQENAKFIQASLNEGEFLTCVGIYDLRVDSGLATVYGAIVHPGHTYRVFCPSICALPSVEARKNDTVIEIAHADPGLCRLEQLSPLFGKIWTDQSEGISFFPLSTSAEDPFRRLLTPLLVERTVQQVLAKLAAEARYDRPQRTISIGAKSSGKSTFNRMLCNTLLSGPSAKVTYLDLDPGQPEFGPPGQLSLVEVTTPLLGPSWTHLASSQSHHHKLLRCHTIAANTFKDGPSFYLACARDLVRHADTCTPLVVNTCGWTNGLGGDVLTDLVHIVKATDLVDFEVEEMEELKSLPISTYRLPRQPPRPTARTPAELRSMQTISSFHRKGEKWSARPLSEVRPWLVSYSQGRGGVHAVVSLGPAPGIEFLAELLSGSIVAVITVEDDVPTVDQRSPEGIPSSGAALNPERSCCHGLALVRAVDHVREELQLIVSLSDKEMLQLCDKQVVLARGTFDAPEWAYLEDVYLGKDGEGYGPWVSRREGVGVEGAIWRLRHPPMMKR</sequence>
<dbReference type="InterPro" id="IPR027417">
    <property type="entry name" value="P-loop_NTPase"/>
</dbReference>
<evidence type="ECO:0000313" key="11">
    <source>
        <dbReference type="Proteomes" id="UP000799421"/>
    </source>
</evidence>
<name>A0A6A7BR99_9PEZI</name>
<dbReference type="Gene3D" id="3.40.50.300">
    <property type="entry name" value="P-loop containing nucleotide triphosphate hydrolases"/>
    <property type="match status" value="1"/>
</dbReference>
<protein>
    <recommendedName>
        <fullName evidence="4">Polynucleotide 5'-hydroxyl-kinase GRC3</fullName>
    </recommendedName>
    <alternativeName>
        <fullName evidence="3">Polynucleotide 5'-hydroxyl-kinase grc3</fullName>
    </alternativeName>
</protein>
<evidence type="ECO:0000313" key="10">
    <source>
        <dbReference type="EMBL" id="KAF2857786.1"/>
    </source>
</evidence>
<evidence type="ECO:0000256" key="8">
    <source>
        <dbReference type="ARBA" id="ARBA00022840"/>
    </source>
</evidence>
<keyword evidence="7" id="KW-0418">Kinase</keyword>
<comment type="similarity">
    <text evidence="2">Belongs to the Clp1 family. NOL9/GRC3 subfamily.</text>
</comment>
<dbReference type="PANTHER" id="PTHR12755">
    <property type="entry name" value="CLEAVAGE/POLYADENYLATION FACTOR IA SUBUNIT CLP1P"/>
    <property type="match status" value="1"/>
</dbReference>
<proteinExistence type="inferred from homology"/>
<comment type="function">
    <text evidence="1">Polynucleotide 5'-kinase involved in rRNA processing.</text>
</comment>
<keyword evidence="6" id="KW-0547">Nucleotide-binding</keyword>
<dbReference type="GO" id="GO:0005634">
    <property type="term" value="C:nucleus"/>
    <property type="evidence" value="ECO:0007669"/>
    <property type="project" value="TreeGrafter"/>
</dbReference>